<organism evidence="4 5">
    <name type="scientific">Cymbomonas tetramitiformis</name>
    <dbReference type="NCBI Taxonomy" id="36881"/>
    <lineage>
        <taxon>Eukaryota</taxon>
        <taxon>Viridiplantae</taxon>
        <taxon>Chlorophyta</taxon>
        <taxon>Pyramimonadophyceae</taxon>
        <taxon>Pyramimonadales</taxon>
        <taxon>Pyramimonadaceae</taxon>
        <taxon>Cymbomonas</taxon>
    </lineage>
</organism>
<dbReference type="InterPro" id="IPR027267">
    <property type="entry name" value="AH/BAR_dom_sf"/>
</dbReference>
<accession>A0AAE0GHD7</accession>
<keyword evidence="5" id="KW-1185">Reference proteome</keyword>
<gene>
    <name evidence="4" type="ORF">CYMTET_13916</name>
</gene>
<evidence type="ECO:0000259" key="3">
    <source>
        <dbReference type="PROSITE" id="PS50195"/>
    </source>
</evidence>
<dbReference type="Gene3D" id="1.20.1270.60">
    <property type="entry name" value="Arfaptin homology (AH) domain/BAR domain"/>
    <property type="match status" value="1"/>
</dbReference>
<dbReference type="PANTHER" id="PTHR10555">
    <property type="entry name" value="SORTING NEXIN"/>
    <property type="match status" value="1"/>
</dbReference>
<dbReference type="EMBL" id="LGRX02005614">
    <property type="protein sequence ID" value="KAK3278109.1"/>
    <property type="molecule type" value="Genomic_DNA"/>
</dbReference>
<dbReference type="CDD" id="cd07596">
    <property type="entry name" value="BAR_SNX"/>
    <property type="match status" value="1"/>
</dbReference>
<dbReference type="Proteomes" id="UP001190700">
    <property type="component" value="Unassembled WGS sequence"/>
</dbReference>
<proteinExistence type="predicted"/>
<feature type="coiled-coil region" evidence="1">
    <location>
        <begin position="338"/>
        <end position="365"/>
    </location>
</feature>
<dbReference type="SUPFAM" id="SSF103657">
    <property type="entry name" value="BAR/IMD domain-like"/>
    <property type="match status" value="1"/>
</dbReference>
<dbReference type="InterPro" id="IPR015404">
    <property type="entry name" value="Vps5_C"/>
</dbReference>
<dbReference type="PANTHER" id="PTHR10555:SF170">
    <property type="entry name" value="FI18122P1"/>
    <property type="match status" value="1"/>
</dbReference>
<dbReference type="CDD" id="cd06859">
    <property type="entry name" value="PX_SNX1_2_like"/>
    <property type="match status" value="1"/>
</dbReference>
<dbReference type="SMART" id="SM00312">
    <property type="entry name" value="PX"/>
    <property type="match status" value="1"/>
</dbReference>
<comment type="caution">
    <text evidence="4">The sequence shown here is derived from an EMBL/GenBank/DDBJ whole genome shotgun (WGS) entry which is preliminary data.</text>
</comment>
<evidence type="ECO:0000313" key="4">
    <source>
        <dbReference type="EMBL" id="KAK3278109.1"/>
    </source>
</evidence>
<evidence type="ECO:0000256" key="2">
    <source>
        <dbReference type="SAM" id="MobiDB-lite"/>
    </source>
</evidence>
<feature type="domain" description="PX" evidence="3">
    <location>
        <begin position="24"/>
        <end position="143"/>
    </location>
</feature>
<dbReference type="GO" id="GO:0035091">
    <property type="term" value="F:phosphatidylinositol binding"/>
    <property type="evidence" value="ECO:0007669"/>
    <property type="project" value="InterPro"/>
</dbReference>
<dbReference type="SUPFAM" id="SSF64268">
    <property type="entry name" value="PX domain"/>
    <property type="match status" value="1"/>
</dbReference>
<evidence type="ECO:0000313" key="5">
    <source>
        <dbReference type="Proteomes" id="UP001190700"/>
    </source>
</evidence>
<dbReference type="Pfam" id="PF09325">
    <property type="entry name" value="Vps5"/>
    <property type="match status" value="1"/>
</dbReference>
<sequence>MEDSLSNSEPPSYNSLQAGETNNQVFQIKVSDPVKQGDGVNAYVSYRVSTSTNLPQYRYSEFSVIRRFSDFDWLAIRLAEKNRGVIIPPLPDKGVGTKFGSSSTEFVEARRAALGVFLHRISVHPTLCFSTDLQFFLEASEEAWAEQKQTKPATAPAEVSPAPKKTFGQMFTSFSRSASISASNAFGGAGSEVLKEEDIEHSKVKDYYGELENHIADVKRQTERLLRKQKDAAMGMSAFGTSMITLGEAEKPELREAFVQLGNGSEKVTSTLNKQAQVLKDKLDVPMLDASRYIRGVKAVMADRADAWAKSQSLRVEVENRKARIIKLKTTPGKDALAAEEEKEMEEVQRRAEQAKQQYDLIVKAMTTDLARFEKERAIEMARPLPTEPRRPFFTLPLPLLPRAPRYTAKSMCGSGRDGPCGVYEKGPPPRVG</sequence>
<dbReference type="InterPro" id="IPR001683">
    <property type="entry name" value="PX_dom"/>
</dbReference>
<evidence type="ECO:0000256" key="1">
    <source>
        <dbReference type="SAM" id="Coils"/>
    </source>
</evidence>
<reference evidence="4 5" key="1">
    <citation type="journal article" date="2015" name="Genome Biol. Evol.">
        <title>Comparative Genomics of a Bacterivorous Green Alga Reveals Evolutionary Causalities and Consequences of Phago-Mixotrophic Mode of Nutrition.</title>
        <authorList>
            <person name="Burns J.A."/>
            <person name="Paasch A."/>
            <person name="Narechania A."/>
            <person name="Kim E."/>
        </authorList>
    </citation>
    <scope>NUCLEOTIDE SEQUENCE [LARGE SCALE GENOMIC DNA]</scope>
    <source>
        <strain evidence="4 5">PLY_AMNH</strain>
    </source>
</reference>
<protein>
    <recommendedName>
        <fullName evidence="3">PX domain-containing protein</fullName>
    </recommendedName>
</protein>
<dbReference type="Pfam" id="PF00787">
    <property type="entry name" value="PX"/>
    <property type="match status" value="1"/>
</dbReference>
<keyword evidence="1" id="KW-0175">Coiled coil</keyword>
<dbReference type="GO" id="GO:0005768">
    <property type="term" value="C:endosome"/>
    <property type="evidence" value="ECO:0007669"/>
    <property type="project" value="TreeGrafter"/>
</dbReference>
<feature type="region of interest" description="Disordered" evidence="2">
    <location>
        <begin position="410"/>
        <end position="433"/>
    </location>
</feature>
<name>A0AAE0GHD7_9CHLO</name>
<dbReference type="AlphaFoldDB" id="A0AAE0GHD7"/>
<dbReference type="InterPro" id="IPR036871">
    <property type="entry name" value="PX_dom_sf"/>
</dbReference>
<dbReference type="PROSITE" id="PS50195">
    <property type="entry name" value="PX"/>
    <property type="match status" value="1"/>
</dbReference>
<dbReference type="Gene3D" id="3.30.1520.10">
    <property type="entry name" value="Phox-like domain"/>
    <property type="match status" value="1"/>
</dbReference>